<feature type="domain" description="Protein kinase" evidence="3">
    <location>
        <begin position="282"/>
        <end position="560"/>
    </location>
</feature>
<dbReference type="AlphaFoldDB" id="T0Q172"/>
<organism evidence="4 5">
    <name type="scientific">Saprolegnia diclina (strain VS20)</name>
    <dbReference type="NCBI Taxonomy" id="1156394"/>
    <lineage>
        <taxon>Eukaryota</taxon>
        <taxon>Sar</taxon>
        <taxon>Stramenopiles</taxon>
        <taxon>Oomycota</taxon>
        <taxon>Saprolegniomycetes</taxon>
        <taxon>Saprolegniales</taxon>
        <taxon>Saprolegniaceae</taxon>
        <taxon>Saprolegnia</taxon>
    </lineage>
</organism>
<accession>T0Q172</accession>
<evidence type="ECO:0000313" key="4">
    <source>
        <dbReference type="EMBL" id="EQC28306.1"/>
    </source>
</evidence>
<dbReference type="SUPFAM" id="SSF56112">
    <property type="entry name" value="Protein kinase-like (PK-like)"/>
    <property type="match status" value="1"/>
</dbReference>
<dbReference type="InterPro" id="IPR000719">
    <property type="entry name" value="Prot_kinase_dom"/>
</dbReference>
<reference evidence="4 5" key="1">
    <citation type="submission" date="2012-04" db="EMBL/GenBank/DDBJ databases">
        <title>The Genome Sequence of Saprolegnia declina VS20.</title>
        <authorList>
            <consortium name="The Broad Institute Genome Sequencing Platform"/>
            <person name="Russ C."/>
            <person name="Nusbaum C."/>
            <person name="Tyler B."/>
            <person name="van West P."/>
            <person name="Dieguez-Uribeondo J."/>
            <person name="de Bruijn I."/>
            <person name="Tripathy S."/>
            <person name="Jiang R."/>
            <person name="Young S.K."/>
            <person name="Zeng Q."/>
            <person name="Gargeya S."/>
            <person name="Fitzgerald M."/>
            <person name="Haas B."/>
            <person name="Abouelleil A."/>
            <person name="Alvarado L."/>
            <person name="Arachchi H.M."/>
            <person name="Berlin A."/>
            <person name="Chapman S.B."/>
            <person name="Goldberg J."/>
            <person name="Griggs A."/>
            <person name="Gujja S."/>
            <person name="Hansen M."/>
            <person name="Howarth C."/>
            <person name="Imamovic A."/>
            <person name="Larimer J."/>
            <person name="McCowen C."/>
            <person name="Montmayeur A."/>
            <person name="Murphy C."/>
            <person name="Neiman D."/>
            <person name="Pearson M."/>
            <person name="Priest M."/>
            <person name="Roberts A."/>
            <person name="Saif S."/>
            <person name="Shea T."/>
            <person name="Sisk P."/>
            <person name="Sykes S."/>
            <person name="Wortman J."/>
            <person name="Nusbaum C."/>
            <person name="Birren B."/>
        </authorList>
    </citation>
    <scope>NUCLEOTIDE SEQUENCE [LARGE SCALE GENOMIC DNA]</scope>
    <source>
        <strain evidence="4 5">VS20</strain>
    </source>
</reference>
<keyword evidence="4" id="KW-0808">Transferase</keyword>
<feature type="chain" id="PRO_5004569765" evidence="2">
    <location>
        <begin position="24"/>
        <end position="580"/>
    </location>
</feature>
<dbReference type="PANTHER" id="PTHR44329">
    <property type="entry name" value="SERINE/THREONINE-PROTEIN KINASE TNNI3K-RELATED"/>
    <property type="match status" value="1"/>
</dbReference>
<dbReference type="PANTHER" id="PTHR44329:SF214">
    <property type="entry name" value="PROTEIN KINASE DOMAIN-CONTAINING PROTEIN"/>
    <property type="match status" value="1"/>
</dbReference>
<dbReference type="OMA" id="RIIRFRI"/>
<keyword evidence="1" id="KW-1133">Transmembrane helix</keyword>
<dbReference type="Proteomes" id="UP000030762">
    <property type="component" value="Unassembled WGS sequence"/>
</dbReference>
<feature type="signal peptide" evidence="2">
    <location>
        <begin position="1"/>
        <end position="23"/>
    </location>
</feature>
<keyword evidence="5" id="KW-1185">Reference proteome</keyword>
<keyword evidence="2" id="KW-0732">Signal</keyword>
<dbReference type="eggNOG" id="KOG1187">
    <property type="taxonomic scope" value="Eukaryota"/>
</dbReference>
<dbReference type="PROSITE" id="PS50011">
    <property type="entry name" value="PROTEIN_KINASE_DOM"/>
    <property type="match status" value="1"/>
</dbReference>
<evidence type="ECO:0000256" key="1">
    <source>
        <dbReference type="SAM" id="Phobius"/>
    </source>
</evidence>
<dbReference type="Gene3D" id="1.10.510.10">
    <property type="entry name" value="Transferase(Phosphotransferase) domain 1"/>
    <property type="match status" value="1"/>
</dbReference>
<dbReference type="GO" id="GO:0004674">
    <property type="term" value="F:protein serine/threonine kinase activity"/>
    <property type="evidence" value="ECO:0007669"/>
    <property type="project" value="TreeGrafter"/>
</dbReference>
<dbReference type="InterPro" id="IPR001245">
    <property type="entry name" value="Ser-Thr/Tyr_kinase_cat_dom"/>
</dbReference>
<dbReference type="Pfam" id="PF07714">
    <property type="entry name" value="PK_Tyr_Ser-Thr"/>
    <property type="match status" value="1"/>
</dbReference>
<name>T0Q172_SAPDV</name>
<dbReference type="VEuPathDB" id="FungiDB:SDRG_13987"/>
<sequence length="580" mass="63277">MGLGVRVLLLVGCLLESTRLVAGASCDALQAAYDDAVDNCSVITSARNITYMMPTLWCQVPSCVNATQVAAALASHPCKVPKDTYPARHCDPACIATLTHVNRNALSCGVASTLGAGDLYHCEACKFLFQNLSVFSASCGVAPGTQEASSYQSKFLDPLSYCQATFHYTPDFPFNVSSASTTSPSSTSYTVGIICACVGSLGAIGALACFCKRRRRRKPLRASLVRIPTTRASTMDLDLDLAPYVLRTNDRASMAASNMSMSATDVRFDPRIIRFRIALSEFTDKTLLVHGGQGLIFRARWQHHAVVIKQIANGKDYDAIQEFMQEIRISAALRHPHIVAFLGVAWTTLHDIAIVSEYMAGGDVLSILRDQRTRPRSEQWLQWARPQSALTSKLEIAHQVSMALDYMHSLELVHRDIKAKNVVLNAQFVAKLCDFGISRPTCLTATMTINKGTVAYMAPEVFTGERYSEKADIYSFGALVAELDLMDTPYAGADEGMDAMVGDAQIALQVVEGGLRPQFTAAIPNDVKAIADDCLAYDADVRPSARDLESRLRKLVHAMRRSSTASRRDSRSCDVETPIT</sequence>
<protein>
    <submittedName>
        <fullName evidence="4">TKL protein kinase</fullName>
    </submittedName>
</protein>
<dbReference type="STRING" id="1156394.T0Q172"/>
<dbReference type="InterPro" id="IPR011009">
    <property type="entry name" value="Kinase-like_dom_sf"/>
</dbReference>
<proteinExistence type="predicted"/>
<dbReference type="RefSeq" id="XP_008618310.1">
    <property type="nucleotide sequence ID" value="XM_008620088.1"/>
</dbReference>
<evidence type="ECO:0000256" key="2">
    <source>
        <dbReference type="SAM" id="SignalP"/>
    </source>
</evidence>
<dbReference type="InParanoid" id="T0Q172"/>
<dbReference type="InterPro" id="IPR051681">
    <property type="entry name" value="Ser/Thr_Kinases-Pseudokinases"/>
</dbReference>
<dbReference type="GeneID" id="19954714"/>
<dbReference type="EMBL" id="JH767196">
    <property type="protein sequence ID" value="EQC28306.1"/>
    <property type="molecule type" value="Genomic_DNA"/>
</dbReference>
<keyword evidence="1" id="KW-0472">Membrane</keyword>
<keyword evidence="4" id="KW-0418">Kinase</keyword>
<dbReference type="GO" id="GO:0005524">
    <property type="term" value="F:ATP binding"/>
    <property type="evidence" value="ECO:0007669"/>
    <property type="project" value="InterPro"/>
</dbReference>
<feature type="transmembrane region" description="Helical" evidence="1">
    <location>
        <begin position="189"/>
        <end position="211"/>
    </location>
</feature>
<evidence type="ECO:0000313" key="5">
    <source>
        <dbReference type="Proteomes" id="UP000030762"/>
    </source>
</evidence>
<keyword evidence="1" id="KW-0812">Transmembrane</keyword>
<dbReference type="PROSITE" id="PS00108">
    <property type="entry name" value="PROTEIN_KINASE_ST"/>
    <property type="match status" value="1"/>
</dbReference>
<dbReference type="SMART" id="SM00220">
    <property type="entry name" value="S_TKc"/>
    <property type="match status" value="1"/>
</dbReference>
<dbReference type="OrthoDB" id="98077at2759"/>
<gene>
    <name evidence="4" type="ORF">SDRG_13987</name>
</gene>
<evidence type="ECO:0000259" key="3">
    <source>
        <dbReference type="PROSITE" id="PS50011"/>
    </source>
</evidence>
<dbReference type="InterPro" id="IPR008271">
    <property type="entry name" value="Ser/Thr_kinase_AS"/>
</dbReference>